<evidence type="ECO:0000313" key="3">
    <source>
        <dbReference type="Proteomes" id="UP000187203"/>
    </source>
</evidence>
<dbReference type="InterPro" id="IPR050231">
    <property type="entry name" value="Iron_ascorbate_oxido_reductase"/>
</dbReference>
<keyword evidence="2" id="KW-0560">Oxidoreductase</keyword>
<evidence type="ECO:0000313" key="2">
    <source>
        <dbReference type="EMBL" id="OMO90434.1"/>
    </source>
</evidence>
<protein>
    <submittedName>
        <fullName evidence="2">Oxoglutarate/iron-dependent dioxygenase</fullName>
    </submittedName>
</protein>
<dbReference type="GO" id="GO:0051213">
    <property type="term" value="F:dioxygenase activity"/>
    <property type="evidence" value="ECO:0007669"/>
    <property type="project" value="UniProtKB-KW"/>
</dbReference>
<dbReference type="Pfam" id="PF03171">
    <property type="entry name" value="2OG-FeII_Oxy"/>
    <property type="match status" value="1"/>
</dbReference>
<sequence length="161" mass="18342">MAKNLKLDPRQSECYLAESTGLIRAIRYPQICKGKQAWGAGVHTDGSLLSIVCQDQVGGLEVYNHNKWLPVKPIPSTFIVNIGDMIKAISNDEYVSVKHRVRVNKQEDRISMNYFVFPDFDCIIQSSKYKPFTYKEFQAKGQKDLETLGFVVGIEGFKLYK</sequence>
<dbReference type="STRING" id="93759.A0A1R3J6J5"/>
<feature type="domain" description="Fe2OG dioxygenase" evidence="1">
    <location>
        <begin position="18"/>
        <end position="118"/>
    </location>
</feature>
<keyword evidence="2" id="KW-0223">Dioxygenase</keyword>
<dbReference type="AlphaFoldDB" id="A0A1R3J6J5"/>
<dbReference type="OrthoDB" id="288590at2759"/>
<proteinExistence type="predicted"/>
<dbReference type="SUPFAM" id="SSF51197">
    <property type="entry name" value="Clavaminate synthase-like"/>
    <property type="match status" value="1"/>
</dbReference>
<evidence type="ECO:0000259" key="1">
    <source>
        <dbReference type="PROSITE" id="PS51471"/>
    </source>
</evidence>
<dbReference type="InterPro" id="IPR027443">
    <property type="entry name" value="IPNS-like_sf"/>
</dbReference>
<gene>
    <name evidence="2" type="ORF">COLO4_19188</name>
</gene>
<accession>A0A1R3J6J5</accession>
<dbReference type="PANTHER" id="PTHR47990">
    <property type="entry name" value="2-OXOGLUTARATE (2OG) AND FE(II)-DEPENDENT OXYGENASE SUPERFAMILY PROTEIN-RELATED"/>
    <property type="match status" value="1"/>
</dbReference>
<organism evidence="2 3">
    <name type="scientific">Corchorus olitorius</name>
    <dbReference type="NCBI Taxonomy" id="93759"/>
    <lineage>
        <taxon>Eukaryota</taxon>
        <taxon>Viridiplantae</taxon>
        <taxon>Streptophyta</taxon>
        <taxon>Embryophyta</taxon>
        <taxon>Tracheophyta</taxon>
        <taxon>Spermatophyta</taxon>
        <taxon>Magnoliopsida</taxon>
        <taxon>eudicotyledons</taxon>
        <taxon>Gunneridae</taxon>
        <taxon>Pentapetalae</taxon>
        <taxon>rosids</taxon>
        <taxon>malvids</taxon>
        <taxon>Malvales</taxon>
        <taxon>Malvaceae</taxon>
        <taxon>Grewioideae</taxon>
        <taxon>Apeibeae</taxon>
        <taxon>Corchorus</taxon>
    </lineage>
</organism>
<name>A0A1R3J6J5_9ROSI</name>
<reference evidence="3" key="1">
    <citation type="submission" date="2013-09" db="EMBL/GenBank/DDBJ databases">
        <title>Corchorus olitorius genome sequencing.</title>
        <authorList>
            <person name="Alam M."/>
            <person name="Haque M.S."/>
            <person name="Islam M.S."/>
            <person name="Emdad E.M."/>
            <person name="Islam M.M."/>
            <person name="Ahmed B."/>
            <person name="Halim A."/>
            <person name="Hossen Q.M.M."/>
            <person name="Hossain M.Z."/>
            <person name="Ahmed R."/>
            <person name="Khan M.M."/>
            <person name="Islam R."/>
            <person name="Rashid M.M."/>
            <person name="Khan S.A."/>
            <person name="Rahman M.S."/>
            <person name="Alam M."/>
            <person name="Yahiya A.S."/>
            <person name="Khan M.S."/>
            <person name="Azam M.S."/>
            <person name="Haque T."/>
            <person name="Lashkar M.Z.H."/>
            <person name="Akhand A.I."/>
            <person name="Morshed G."/>
            <person name="Roy S."/>
            <person name="Uddin K.S."/>
            <person name="Rabeya T."/>
            <person name="Hossain A.S."/>
            <person name="Chowdhury A."/>
            <person name="Snigdha A.R."/>
            <person name="Mortoza M.S."/>
            <person name="Matin S.A."/>
            <person name="Hoque S.M.E."/>
            <person name="Islam M.K."/>
            <person name="Roy D.K."/>
            <person name="Haider R."/>
            <person name="Moosa M.M."/>
            <person name="Elias S.M."/>
            <person name="Hasan A.M."/>
            <person name="Jahan S."/>
            <person name="Shafiuddin M."/>
            <person name="Mahmood N."/>
            <person name="Shommy N.S."/>
        </authorList>
    </citation>
    <scope>NUCLEOTIDE SEQUENCE [LARGE SCALE GENOMIC DNA]</scope>
    <source>
        <strain evidence="3">cv. O-4</strain>
    </source>
</reference>
<dbReference type="Gene3D" id="2.60.120.330">
    <property type="entry name" value="B-lactam Antibiotic, Isopenicillin N Synthase, Chain"/>
    <property type="match status" value="1"/>
</dbReference>
<dbReference type="InterPro" id="IPR044861">
    <property type="entry name" value="IPNS-like_FE2OG_OXY"/>
</dbReference>
<keyword evidence="3" id="KW-1185">Reference proteome</keyword>
<dbReference type="Proteomes" id="UP000187203">
    <property type="component" value="Unassembled WGS sequence"/>
</dbReference>
<dbReference type="InterPro" id="IPR005123">
    <property type="entry name" value="Oxoglu/Fe-dep_dioxygenase_dom"/>
</dbReference>
<dbReference type="PROSITE" id="PS51471">
    <property type="entry name" value="FE2OG_OXY"/>
    <property type="match status" value="1"/>
</dbReference>
<comment type="caution">
    <text evidence="2">The sequence shown here is derived from an EMBL/GenBank/DDBJ whole genome shotgun (WGS) entry which is preliminary data.</text>
</comment>
<dbReference type="EMBL" id="AWUE01016554">
    <property type="protein sequence ID" value="OMO90434.1"/>
    <property type="molecule type" value="Genomic_DNA"/>
</dbReference>